<protein>
    <submittedName>
        <fullName evidence="4">2-octaprenylphenol hydroxylase</fullName>
    </submittedName>
</protein>
<feature type="transmembrane region" description="Helical" evidence="2">
    <location>
        <begin position="480"/>
        <end position="500"/>
    </location>
</feature>
<dbReference type="KEGG" id="saf:SULAZ_0114"/>
<evidence type="ECO:0000259" key="3">
    <source>
        <dbReference type="PROSITE" id="PS50011"/>
    </source>
</evidence>
<dbReference type="InterPro" id="IPR004147">
    <property type="entry name" value="ABC1_dom"/>
</dbReference>
<dbReference type="InterPro" id="IPR011009">
    <property type="entry name" value="Kinase-like_dom_sf"/>
</dbReference>
<dbReference type="InterPro" id="IPR050154">
    <property type="entry name" value="UbiB_kinase"/>
</dbReference>
<dbReference type="PROSITE" id="PS50011">
    <property type="entry name" value="PROTEIN_KINASE_DOM"/>
    <property type="match status" value="1"/>
</dbReference>
<evidence type="ECO:0000256" key="1">
    <source>
        <dbReference type="ARBA" id="ARBA00009670"/>
    </source>
</evidence>
<accession>C1DXJ8</accession>
<feature type="transmembrane region" description="Helical" evidence="2">
    <location>
        <begin position="507"/>
        <end position="524"/>
    </location>
</feature>
<dbReference type="GO" id="GO:0004672">
    <property type="term" value="F:protein kinase activity"/>
    <property type="evidence" value="ECO:0007669"/>
    <property type="project" value="InterPro"/>
</dbReference>
<dbReference type="HOGENOM" id="CLU_006533_0_2_0"/>
<name>C1DXJ8_SULAA</name>
<dbReference type="CDD" id="cd05121">
    <property type="entry name" value="ABC1_ADCK3-like"/>
    <property type="match status" value="1"/>
</dbReference>
<dbReference type="eggNOG" id="COG0661">
    <property type="taxonomic scope" value="Bacteria"/>
</dbReference>
<dbReference type="InterPro" id="IPR000719">
    <property type="entry name" value="Prot_kinase_dom"/>
</dbReference>
<dbReference type="PANTHER" id="PTHR10566">
    <property type="entry name" value="CHAPERONE-ACTIVITY OF BC1 COMPLEX CABC1 -RELATED"/>
    <property type="match status" value="1"/>
</dbReference>
<proteinExistence type="inferred from homology"/>
<dbReference type="OrthoDB" id="9795390at2"/>
<evidence type="ECO:0000256" key="2">
    <source>
        <dbReference type="SAM" id="Phobius"/>
    </source>
</evidence>
<dbReference type="PANTHER" id="PTHR10566:SF113">
    <property type="entry name" value="PROTEIN ACTIVITY OF BC1 COMPLEX KINASE 7, CHLOROPLASTIC"/>
    <property type="match status" value="1"/>
</dbReference>
<gene>
    <name evidence="4" type="ordered locus">SULAZ_0114</name>
</gene>
<keyword evidence="2" id="KW-1133">Transmembrane helix</keyword>
<reference evidence="4 5" key="1">
    <citation type="journal article" date="2009" name="J. Bacteriol.">
        <title>Complete and draft genome sequences of six members of the Aquificales.</title>
        <authorList>
            <person name="Reysenbach A.L."/>
            <person name="Hamamura N."/>
            <person name="Podar M."/>
            <person name="Griffiths E."/>
            <person name="Ferreira S."/>
            <person name="Hochstein R."/>
            <person name="Heidelberg J."/>
            <person name="Johnson J."/>
            <person name="Mead D."/>
            <person name="Pohorille A."/>
            <person name="Sarmiento M."/>
            <person name="Schweighofer K."/>
            <person name="Seshadri R."/>
            <person name="Voytek M.A."/>
        </authorList>
    </citation>
    <scope>NUCLEOTIDE SEQUENCE [LARGE SCALE GENOMIC DNA]</scope>
    <source>
        <strain evidence="5">Az-Fu1 / DSM 15241 / OCM 825</strain>
    </source>
</reference>
<keyword evidence="2" id="KW-0812">Transmembrane</keyword>
<dbReference type="GO" id="GO:0005524">
    <property type="term" value="F:ATP binding"/>
    <property type="evidence" value="ECO:0007669"/>
    <property type="project" value="InterPro"/>
</dbReference>
<dbReference type="EMBL" id="CP001229">
    <property type="protein sequence ID" value="ACN99266.1"/>
    <property type="molecule type" value="Genomic_DNA"/>
</dbReference>
<comment type="similarity">
    <text evidence="1">Belongs to the protein kinase superfamily. ADCK protein kinase family.</text>
</comment>
<organism evidence="4 5">
    <name type="scientific">Sulfurihydrogenibium azorense (strain DSM 15241 / OCM 825 / Az-Fu1)</name>
    <dbReference type="NCBI Taxonomy" id="204536"/>
    <lineage>
        <taxon>Bacteria</taxon>
        <taxon>Pseudomonadati</taxon>
        <taxon>Aquificota</taxon>
        <taxon>Aquificia</taxon>
        <taxon>Aquificales</taxon>
        <taxon>Hydrogenothermaceae</taxon>
        <taxon>Sulfurihydrogenibium</taxon>
    </lineage>
</organism>
<dbReference type="Proteomes" id="UP000001369">
    <property type="component" value="Chromosome"/>
</dbReference>
<feature type="domain" description="Protein kinase" evidence="3">
    <location>
        <begin position="114"/>
        <end position="473"/>
    </location>
</feature>
<evidence type="ECO:0000313" key="4">
    <source>
        <dbReference type="EMBL" id="ACN99266.1"/>
    </source>
</evidence>
<dbReference type="SUPFAM" id="SSF56112">
    <property type="entry name" value="Protein kinase-like (PK-like)"/>
    <property type="match status" value="1"/>
</dbReference>
<keyword evidence="2" id="KW-0472">Membrane</keyword>
<evidence type="ECO:0000313" key="5">
    <source>
        <dbReference type="Proteomes" id="UP000001369"/>
    </source>
</evidence>
<dbReference type="RefSeq" id="WP_012674584.1">
    <property type="nucleotide sequence ID" value="NC_012438.1"/>
</dbReference>
<keyword evidence="5" id="KW-1185">Reference proteome</keyword>
<dbReference type="STRING" id="204536.SULAZ_0114"/>
<dbReference type="Pfam" id="PF03109">
    <property type="entry name" value="ABC1"/>
    <property type="match status" value="1"/>
</dbReference>
<dbReference type="AlphaFoldDB" id="C1DXJ8"/>
<dbReference type="Gene3D" id="1.10.510.10">
    <property type="entry name" value="Transferase(Phosphotransferase) domain 1"/>
    <property type="match status" value="1"/>
</dbReference>
<sequence length="526" mass="61318">MLSKKLKFYSRFKEITLQLSKLGIYNIYEYFKVLFGIEVDPSLKPQKIRQTLEYLGPSFIKLGQILSIRPDLIPQSVIIELIKLQDKVQPIPFDQIKPIIENEINKPLEEVFQYIDPNPIGSASIAQVYYGVLKSGEKVAVKVKRPGLEDLISLDAEIFLKIISFLEKHSKTVKDLDLKSVIYQYKYTTLREANFEIEASNIRTFRKNFENYNKNFYIPKYYPQYSTKNLLVLEFIEGYKLSQLDQINISRKHLAEVITDAYYKMVFKDGFYHADPHPGNFIIKSDGTVVLLDYGMVGNISGEKRKLLYEHIFAVVNKNTELAMNFYEGMGMITPKTDLDKLESFVETFIEKYYNKTLSNINLKEMVLEIIDLMRECNLKLPTSLAYLGKSAIGLDGVIRNLDPSFNPTERLSKFLTKSVVEYTREKFNEILKIFDFYYNLAFKLDRIIKLLNIERLTLRILFKDLEELQNFYKSQVSKIALSIIFAAFLISSGLFSMAGDFKTSKILMYLSFLTFLFLLYRLIRF</sequence>